<dbReference type="AlphaFoldDB" id="A0A820PA84"/>
<reference evidence="2" key="1">
    <citation type="submission" date="2021-02" db="EMBL/GenBank/DDBJ databases">
        <authorList>
            <person name="Nowell W R."/>
        </authorList>
    </citation>
    <scope>NUCLEOTIDE SEQUENCE</scope>
</reference>
<dbReference type="EMBL" id="CAJOBO010001692">
    <property type="protein sequence ID" value="CAF4401760.1"/>
    <property type="molecule type" value="Genomic_DNA"/>
</dbReference>
<evidence type="ECO:0000313" key="2">
    <source>
        <dbReference type="EMBL" id="CAF4401760.1"/>
    </source>
</evidence>
<gene>
    <name evidence="2" type="ORF">HFQ381_LOCUS20142</name>
</gene>
<accession>A0A820PA84</accession>
<sequence>MYLLILSLLINSVQTQQDICSCSCCIGVSCSPVIVGSFSVSSCAVDTCLQLCRTSYYQCQAYIPNGQAMGQCSSSVSPLYQCRCDCCNTGSTSCVPSFVGYGSAYQCNTAACSISCASQYPSQCVSNQNGQVSGTCTGPITTTTTTTTVRTNIIGTGYTCSCMCCSSGSNCVANVGVGFTIASQCSSLSCTQACQNQYPTYCPSIPSLGQSNGICTNQVNGNIRCQCRCCTANGCPTYEINTTGDCTSCSTLCQQQSPCGSTNPAAYTCSTNTNKSKQSCLFHLGLVAFADEAANAIETACESVANKTQSAGIILEVVSNVVSANRELPNDSLTSKYLEEPTNIMLLSMPGDGCKTFFTLLKTIIQRDLTTGGKTAESATTAANALIEIALKPFAPIVEKK</sequence>
<feature type="signal peptide" evidence="1">
    <location>
        <begin position="1"/>
        <end position="15"/>
    </location>
</feature>
<comment type="caution">
    <text evidence="2">The sequence shown here is derived from an EMBL/GenBank/DDBJ whole genome shotgun (WGS) entry which is preliminary data.</text>
</comment>
<protein>
    <submittedName>
        <fullName evidence="2">Uncharacterized protein</fullName>
    </submittedName>
</protein>
<name>A0A820PA84_9BILA</name>
<proteinExistence type="predicted"/>
<keyword evidence="1" id="KW-0732">Signal</keyword>
<feature type="chain" id="PRO_5032413656" evidence="1">
    <location>
        <begin position="16"/>
        <end position="401"/>
    </location>
</feature>
<evidence type="ECO:0000313" key="3">
    <source>
        <dbReference type="Proteomes" id="UP000663851"/>
    </source>
</evidence>
<organism evidence="2 3">
    <name type="scientific">Rotaria socialis</name>
    <dbReference type="NCBI Taxonomy" id="392032"/>
    <lineage>
        <taxon>Eukaryota</taxon>
        <taxon>Metazoa</taxon>
        <taxon>Spiralia</taxon>
        <taxon>Gnathifera</taxon>
        <taxon>Rotifera</taxon>
        <taxon>Eurotatoria</taxon>
        <taxon>Bdelloidea</taxon>
        <taxon>Philodinida</taxon>
        <taxon>Philodinidae</taxon>
        <taxon>Rotaria</taxon>
    </lineage>
</organism>
<evidence type="ECO:0000256" key="1">
    <source>
        <dbReference type="SAM" id="SignalP"/>
    </source>
</evidence>
<dbReference type="Proteomes" id="UP000663851">
    <property type="component" value="Unassembled WGS sequence"/>
</dbReference>